<organism evidence="16 17">
    <name type="scientific">Rhodocytophaga aerolata</name>
    <dbReference type="NCBI Taxonomy" id="455078"/>
    <lineage>
        <taxon>Bacteria</taxon>
        <taxon>Pseudomonadati</taxon>
        <taxon>Bacteroidota</taxon>
        <taxon>Cytophagia</taxon>
        <taxon>Cytophagales</taxon>
        <taxon>Rhodocytophagaceae</taxon>
        <taxon>Rhodocytophaga</taxon>
    </lineage>
</organism>
<evidence type="ECO:0000256" key="15">
    <source>
        <dbReference type="PIRNR" id="PIRNR004638"/>
    </source>
</evidence>
<evidence type="ECO:0000313" key="17">
    <source>
        <dbReference type="Proteomes" id="UP001168528"/>
    </source>
</evidence>
<keyword evidence="6 14" id="KW-0349">Heme</keyword>
<keyword evidence="17" id="KW-1185">Reference proteome</keyword>
<dbReference type="EMBL" id="JAUKPO010000031">
    <property type="protein sequence ID" value="MDO1450488.1"/>
    <property type="molecule type" value="Genomic_DNA"/>
</dbReference>
<keyword evidence="5 14" id="KW-1003">Cell membrane</keyword>
<gene>
    <name evidence="16" type="ORF">Q0590_29705</name>
</gene>
<feature type="transmembrane region" description="Helical" evidence="14">
    <location>
        <begin position="148"/>
        <end position="166"/>
    </location>
</feature>
<evidence type="ECO:0000256" key="7">
    <source>
        <dbReference type="ARBA" id="ARBA00022692"/>
    </source>
</evidence>
<evidence type="ECO:0000256" key="12">
    <source>
        <dbReference type="ARBA" id="ARBA00023136"/>
    </source>
</evidence>
<evidence type="ECO:0000256" key="3">
    <source>
        <dbReference type="ARBA" id="ARBA00006501"/>
    </source>
</evidence>
<accession>A0ABT8RH53</accession>
<comment type="caution">
    <text evidence="16">The sequence shown here is derived from an EMBL/GenBank/DDBJ whole genome shotgun (WGS) entry which is preliminary data.</text>
</comment>
<feature type="binding site" description="axial binding residue" evidence="14">
    <location>
        <position position="10"/>
    </location>
    <ligand>
        <name>heme</name>
        <dbReference type="ChEBI" id="CHEBI:30413"/>
    </ligand>
    <ligandPart>
        <name>Fe</name>
        <dbReference type="ChEBI" id="CHEBI:18248"/>
    </ligandPart>
</feature>
<comment type="catalytic activity">
    <reaction evidence="13 14 15">
        <text>protoporphyrinogen IX + 3 A = protoporphyrin IX + 3 AH2</text>
        <dbReference type="Rhea" id="RHEA:62000"/>
        <dbReference type="ChEBI" id="CHEBI:13193"/>
        <dbReference type="ChEBI" id="CHEBI:17499"/>
        <dbReference type="ChEBI" id="CHEBI:57306"/>
        <dbReference type="ChEBI" id="CHEBI:57307"/>
    </reaction>
</comment>
<reference evidence="16" key="1">
    <citation type="submission" date="2023-07" db="EMBL/GenBank/DDBJ databases">
        <title>The genome sequence of Rhodocytophaga aerolata KACC 12507.</title>
        <authorList>
            <person name="Zhang X."/>
        </authorList>
    </citation>
    <scope>NUCLEOTIDE SEQUENCE</scope>
    <source>
        <strain evidence="16">KACC 12507</strain>
    </source>
</reference>
<sequence length="176" mass="21000">MTFLYIKALHIIFVVAWFAGLFYMPRLLIYYVEAADKPEPEKKALQEQFLLMQRRLWYGITWPAAVLTLLLGTYTWYLYRTTPEWLQYKLFFVGVLYGYHLWCHRIFRQQQKGNIKYSSFKLRVFNEGATVLLVSIVFLVVLKNALSMLWGLAGLIVFIALLLLAIRMYKRLREKR</sequence>
<evidence type="ECO:0000313" key="16">
    <source>
        <dbReference type="EMBL" id="MDO1450488.1"/>
    </source>
</evidence>
<evidence type="ECO:0000256" key="5">
    <source>
        <dbReference type="ARBA" id="ARBA00022475"/>
    </source>
</evidence>
<dbReference type="Proteomes" id="UP001168528">
    <property type="component" value="Unassembled WGS sequence"/>
</dbReference>
<evidence type="ECO:0000256" key="14">
    <source>
        <dbReference type="HAMAP-Rule" id="MF_02239"/>
    </source>
</evidence>
<keyword evidence="9 14" id="KW-1133">Transmembrane helix</keyword>
<keyword evidence="10 14" id="KW-0560">Oxidoreductase</keyword>
<feature type="binding site" description="axial binding residue" evidence="14">
    <location>
        <position position="89"/>
    </location>
    <ligand>
        <name>heme</name>
        <dbReference type="ChEBI" id="CHEBI:30413"/>
    </ligand>
    <ligandPart>
        <name>Fe</name>
        <dbReference type="ChEBI" id="CHEBI:18248"/>
    </ligandPart>
</feature>
<evidence type="ECO:0000256" key="8">
    <source>
        <dbReference type="ARBA" id="ARBA00022723"/>
    </source>
</evidence>
<comment type="subunit">
    <text evidence="14">Homodimer.</text>
</comment>
<dbReference type="PIRSF" id="PIRSF004638">
    <property type="entry name" value="UCP004638"/>
    <property type="match status" value="1"/>
</dbReference>
<evidence type="ECO:0000256" key="13">
    <source>
        <dbReference type="ARBA" id="ARBA00048390"/>
    </source>
</evidence>
<evidence type="ECO:0000256" key="2">
    <source>
        <dbReference type="ARBA" id="ARBA00005073"/>
    </source>
</evidence>
<comment type="cofactor">
    <cofactor evidence="14 15">
        <name>heme b</name>
        <dbReference type="ChEBI" id="CHEBI:60344"/>
    </cofactor>
    <text evidence="14 15">Binds 1 heme b (iron(II)-protoporphyrin IX) group per subunit.</text>
</comment>
<dbReference type="Pfam" id="PF03653">
    <property type="entry name" value="UPF0093"/>
    <property type="match status" value="1"/>
</dbReference>
<keyword evidence="12 14" id="KW-0472">Membrane</keyword>
<feature type="transmembrane region" description="Helical" evidence="14">
    <location>
        <begin position="56"/>
        <end position="79"/>
    </location>
</feature>
<keyword evidence="8 14" id="KW-0479">Metal-binding</keyword>
<feature type="transmembrane region" description="Helical" evidence="14">
    <location>
        <begin position="124"/>
        <end position="142"/>
    </location>
</feature>
<comment type="function">
    <text evidence="14 15">Catalyzes the oxidation of protoporphyrinogen IX to protoporphyrin IX.</text>
</comment>
<keyword evidence="7 14" id="KW-0812">Transmembrane</keyword>
<dbReference type="HAMAP" id="MF_02239">
    <property type="entry name" value="HemJ"/>
    <property type="match status" value="1"/>
</dbReference>
<evidence type="ECO:0000256" key="4">
    <source>
        <dbReference type="ARBA" id="ARBA00017504"/>
    </source>
</evidence>
<name>A0ABT8RH53_9BACT</name>
<proteinExistence type="inferred from homology"/>
<evidence type="ECO:0000256" key="9">
    <source>
        <dbReference type="ARBA" id="ARBA00022989"/>
    </source>
</evidence>
<evidence type="ECO:0000256" key="6">
    <source>
        <dbReference type="ARBA" id="ARBA00022617"/>
    </source>
</evidence>
<comment type="pathway">
    <text evidence="2 14 15">Porphyrin-containing compound metabolism; protoporphyrin-IX biosynthesis; protoporphyrin-IX from protoporphyrinogen-IX: step 1/1.</text>
</comment>
<evidence type="ECO:0000256" key="11">
    <source>
        <dbReference type="ARBA" id="ARBA00023004"/>
    </source>
</evidence>
<dbReference type="EC" id="1.3.99.-" evidence="14 15"/>
<comment type="subcellular location">
    <subcellularLocation>
        <location evidence="1 14">Cell membrane</location>
        <topology evidence="1 14">Multi-pass membrane protein</topology>
    </subcellularLocation>
</comment>
<keyword evidence="11 14" id="KW-0408">Iron</keyword>
<protein>
    <recommendedName>
        <fullName evidence="4 14">Protoporphyrinogen IX oxidase</fullName>
        <shortName evidence="14">PPO</shortName>
        <ecNumber evidence="14 15">1.3.99.-</ecNumber>
    </recommendedName>
</protein>
<feature type="transmembrane region" description="Helical" evidence="14">
    <location>
        <begin position="85"/>
        <end position="103"/>
    </location>
</feature>
<dbReference type="PANTHER" id="PTHR40255">
    <property type="entry name" value="UPF0093 MEMBRANE PROTEIN SLR1790"/>
    <property type="match status" value="1"/>
</dbReference>
<dbReference type="RefSeq" id="WP_302041289.1">
    <property type="nucleotide sequence ID" value="NZ_JAUKPO010000031.1"/>
</dbReference>
<evidence type="ECO:0000256" key="10">
    <source>
        <dbReference type="ARBA" id="ARBA00023002"/>
    </source>
</evidence>
<evidence type="ECO:0000256" key="1">
    <source>
        <dbReference type="ARBA" id="ARBA00004651"/>
    </source>
</evidence>
<feature type="transmembrane region" description="Helical" evidence="14">
    <location>
        <begin position="6"/>
        <end position="24"/>
    </location>
</feature>
<dbReference type="InterPro" id="IPR005265">
    <property type="entry name" value="HemJ-like"/>
</dbReference>
<comment type="similarity">
    <text evidence="3 14 15">Belongs to the HemJ family.</text>
</comment>
<dbReference type="PANTHER" id="PTHR40255:SF1">
    <property type="entry name" value="PROTOPORPHYRINOGEN IX OXIDASE"/>
    <property type="match status" value="1"/>
</dbReference>